<evidence type="ECO:0000313" key="1">
    <source>
        <dbReference type="EMBL" id="QDU75687.1"/>
    </source>
</evidence>
<gene>
    <name evidence="1" type="ORF">Pan97_27210</name>
</gene>
<dbReference type="KEGG" id="bvo:Pan97_27210"/>
<dbReference type="Gene3D" id="3.40.50.2000">
    <property type="entry name" value="Glycogen Phosphorylase B"/>
    <property type="match status" value="2"/>
</dbReference>
<dbReference type="AlphaFoldDB" id="A0A518C8Y9"/>
<organism evidence="1 2">
    <name type="scientific">Bremerella volcania</name>
    <dbReference type="NCBI Taxonomy" id="2527984"/>
    <lineage>
        <taxon>Bacteria</taxon>
        <taxon>Pseudomonadati</taxon>
        <taxon>Planctomycetota</taxon>
        <taxon>Planctomycetia</taxon>
        <taxon>Pirellulales</taxon>
        <taxon>Pirellulaceae</taxon>
        <taxon>Bremerella</taxon>
    </lineage>
</organism>
<accession>A0A518C8Y9</accession>
<dbReference type="RefSeq" id="WP_144973262.1">
    <property type="nucleotide sequence ID" value="NZ_CP036289.1"/>
</dbReference>
<dbReference type="GO" id="GO:0016740">
    <property type="term" value="F:transferase activity"/>
    <property type="evidence" value="ECO:0007669"/>
    <property type="project" value="UniProtKB-KW"/>
</dbReference>
<keyword evidence="2" id="KW-1185">Reference proteome</keyword>
<dbReference type="SUPFAM" id="SSF53756">
    <property type="entry name" value="UDP-Glycosyltransferase/glycogen phosphorylase"/>
    <property type="match status" value="1"/>
</dbReference>
<name>A0A518C8Y9_9BACT</name>
<protein>
    <submittedName>
        <fullName evidence="1">MurG-like transferase</fullName>
    </submittedName>
</protein>
<keyword evidence="1" id="KW-0808">Transferase</keyword>
<proteinExistence type="predicted"/>
<dbReference type="Proteomes" id="UP000318626">
    <property type="component" value="Chromosome"/>
</dbReference>
<sequence>MSRIVFAWELGGGYGHLGPFRPITERLVSAGHQVTIIAKDIARAAVAFRGLDVTLFPSPVKLSKAVPYDPAPSTFGHLLQNMGYRDPLELNAMIHVWRNLFQVTRPDCLVLDHCPTGLLAARGIDVPQFTFGTGFFCPVDEFPLREMAPWRPMDKEERIRSESQLIDRINTILESNGQPTIARIGEIYSSVTANLLTTFRELDHYPYRQQGEYLGAWSATNSANNRLLPETPWPEGDGPKVYAYLKPHKSLRELLMWLSGQGLPTLVVGDGLDGAGLSKSLRSNVKLVSHHLNLRSVGETCDLAIMNGNHGTCCEFLLAGRSMLHIPLTFEQAIFSRRTVELGVALDASPDQPRQIIQQLSALINSGTHRQAAQDFASRHASFRAENGIDRCSQRISQAL</sequence>
<evidence type="ECO:0000313" key="2">
    <source>
        <dbReference type="Proteomes" id="UP000318626"/>
    </source>
</evidence>
<reference evidence="2" key="1">
    <citation type="submission" date="2019-02" db="EMBL/GenBank/DDBJ databases">
        <title>Deep-cultivation of Planctomycetes and their phenomic and genomic characterization uncovers novel biology.</title>
        <authorList>
            <person name="Wiegand S."/>
            <person name="Jogler M."/>
            <person name="Boedeker C."/>
            <person name="Pinto D."/>
            <person name="Vollmers J."/>
            <person name="Rivas-Marin E."/>
            <person name="Kohn T."/>
            <person name="Peeters S.H."/>
            <person name="Heuer A."/>
            <person name="Rast P."/>
            <person name="Oberbeckmann S."/>
            <person name="Bunk B."/>
            <person name="Jeske O."/>
            <person name="Meyerdierks A."/>
            <person name="Storesund J.E."/>
            <person name="Kallscheuer N."/>
            <person name="Luecker S."/>
            <person name="Lage O.M."/>
            <person name="Pohl T."/>
            <person name="Merkel B.J."/>
            <person name="Hornburger P."/>
            <person name="Mueller R.-W."/>
            <person name="Bruemmer F."/>
            <person name="Labrenz M."/>
            <person name="Spormann A.M."/>
            <person name="Op den Camp H."/>
            <person name="Overmann J."/>
            <person name="Amann R."/>
            <person name="Jetten M.S.M."/>
            <person name="Mascher T."/>
            <person name="Medema M.H."/>
            <person name="Devos D.P."/>
            <person name="Kaster A.-K."/>
            <person name="Ovreas L."/>
            <person name="Rohde M."/>
            <person name="Galperin M.Y."/>
            <person name="Jogler C."/>
        </authorList>
    </citation>
    <scope>NUCLEOTIDE SEQUENCE [LARGE SCALE GENOMIC DNA]</scope>
    <source>
        <strain evidence="2">Pan97</strain>
    </source>
</reference>
<dbReference type="OrthoDB" id="271062at2"/>
<dbReference type="EMBL" id="CP036289">
    <property type="protein sequence ID" value="QDU75687.1"/>
    <property type="molecule type" value="Genomic_DNA"/>
</dbReference>